<feature type="transmembrane region" description="Helical" evidence="13">
    <location>
        <begin position="327"/>
        <end position="344"/>
    </location>
</feature>
<dbReference type="InterPro" id="IPR036890">
    <property type="entry name" value="HATPase_C_sf"/>
</dbReference>
<keyword evidence="4" id="KW-1003">Cell membrane</keyword>
<gene>
    <name evidence="16" type="ORF">SAMN05421687_11813</name>
</gene>
<keyword evidence="17" id="KW-1185">Reference proteome</keyword>
<dbReference type="PANTHER" id="PTHR43047:SF72">
    <property type="entry name" value="OSMOSENSING HISTIDINE PROTEIN KINASE SLN1"/>
    <property type="match status" value="1"/>
</dbReference>
<dbReference type="EC" id="2.7.13.3" evidence="3"/>
<dbReference type="OrthoDB" id="9809348at2"/>
<evidence type="ECO:0000256" key="6">
    <source>
        <dbReference type="ARBA" id="ARBA00022679"/>
    </source>
</evidence>
<dbReference type="EMBL" id="FTOC01000018">
    <property type="protein sequence ID" value="SIS64927.1"/>
    <property type="molecule type" value="Genomic_DNA"/>
</dbReference>
<dbReference type="FunFam" id="3.30.565.10:FF:000023">
    <property type="entry name" value="PAS domain-containing sensor histidine kinase"/>
    <property type="match status" value="1"/>
</dbReference>
<dbReference type="InterPro" id="IPR036097">
    <property type="entry name" value="HisK_dim/P_sf"/>
</dbReference>
<dbReference type="SMART" id="SM00448">
    <property type="entry name" value="REC"/>
    <property type="match status" value="1"/>
</dbReference>
<keyword evidence="10" id="KW-0902">Two-component regulatory system</keyword>
<comment type="catalytic activity">
    <reaction evidence="1">
        <text>ATP + protein L-histidine = ADP + protein N-phospho-L-histidine.</text>
        <dbReference type="EC" id="2.7.13.3"/>
    </reaction>
</comment>
<sequence length="998" mass="112704">MFNDKPMSYMKIFISILSMLLVLTAFRVMWMDHPHGTEKAPPVEAGVLDLREISMKGDDVVHLNGEWNFYPGAFLEDTTGETNTVIGVPGDWSERMSGSSKGHGTYEVSIMLPEEATDDIYGLRFVNINTSAHVYIDGERVLEIGDPATEKRDMVRRQGAEKVLFFSDQQKIDVTVQVSNYEVPYLGGITSEVQFGKDTAIQAQRNTSLFLQSLVVIIYLLHAMYLFVLLLFDRGGVKKDVLFFAILLVLTALMTLIDFDVVFVFPFPISIYYKVILLMEVSVLLVLLHFTNAFFQQKLPWFHHLVYLYGGVVAIAVFVPFSTAIQFLPLTFLFYIGGLVYVYVQTIIKLREGERNAWFLLIFLSSFTSEFFWSIGVKAGLVDLPYYPFDLLICLVAMVFLVLARHKKIMEVNEQQSSALREVDKNKEEFLATASRELRGPLQGIINITDNVLRHSSDKLPSKNEEDLKNLLSLGNQMNFLLNDFLDISKLEHTYTMPDRKGVDLSAVVSGVISMVRFKTEAKRIHIHSDIPSPFPRVLANKNRLIQILYNLLDNAIKYTPEGSIAVYARESTSEVTVYVEDTGIGLTQEGKGRIFEPYQSESVSDYFTEGGIGLGLPIVKKLVNMHGGKVGVTSELDKGSIFFFTLPIDNQVEKVKNVTIEKDEKESANVADLNGDSEILLVDDDPVTLRVIKNILEMDYKVTTVPSAEEALEFAEERTWKLIIVDAMMPGLSGYELTREIRQKHPLSDLPVLLLVPRDLQQDIYSAYQSGANDYIVKPVDTSELQARVTGLMEMKKSFEERLRLEAAWLQAQIKPHFLFNTLNTIAHLGETDTDRMLEVLEEFSEFLQRSYSMRNEEGLVSMEDELELTRSYVNIQKARFGEKLMVNWEIGESHLKIPPLSIQTLVENAINHGILNKIDGGTVSIQVQREAGDTLVSIVDDGVGMSPEKVERIETETLGSGVGLMNTDRRLRKIFGEGLRIYSSEGQGTFVSFKVF</sequence>
<reference evidence="17" key="1">
    <citation type="submission" date="2017-01" db="EMBL/GenBank/DDBJ databases">
        <authorList>
            <person name="Varghese N."/>
            <person name="Submissions S."/>
        </authorList>
    </citation>
    <scope>NUCLEOTIDE SEQUENCE [LARGE SCALE GENOMIC DNA]</scope>
    <source>
        <strain evidence="17">DSM 23127</strain>
    </source>
</reference>
<dbReference type="InterPro" id="IPR004358">
    <property type="entry name" value="Sig_transdc_His_kin-like_C"/>
</dbReference>
<dbReference type="RefSeq" id="WP_076560824.1">
    <property type="nucleotide sequence ID" value="NZ_FTOC01000018.1"/>
</dbReference>
<feature type="domain" description="Histidine kinase" evidence="14">
    <location>
        <begin position="904"/>
        <end position="998"/>
    </location>
</feature>
<evidence type="ECO:0000256" key="13">
    <source>
        <dbReference type="SAM" id="Phobius"/>
    </source>
</evidence>
<evidence type="ECO:0000256" key="7">
    <source>
        <dbReference type="ARBA" id="ARBA00022741"/>
    </source>
</evidence>
<dbReference type="AlphaFoldDB" id="A0A1N7KTQ0"/>
<feature type="modified residue" description="4-aspartylphosphate" evidence="12">
    <location>
        <position position="727"/>
    </location>
</feature>
<keyword evidence="7" id="KW-0547">Nucleotide-binding</keyword>
<keyword evidence="11 13" id="KW-0472">Membrane</keyword>
<dbReference type="STRING" id="570947.SAMN05421687_11813"/>
<dbReference type="Proteomes" id="UP000187608">
    <property type="component" value="Unassembled WGS sequence"/>
</dbReference>
<accession>A0A1N7KTQ0</accession>
<dbReference type="InterPro" id="IPR001789">
    <property type="entry name" value="Sig_transdc_resp-reg_receiver"/>
</dbReference>
<keyword evidence="6" id="KW-0808">Transferase</keyword>
<evidence type="ECO:0000256" key="2">
    <source>
        <dbReference type="ARBA" id="ARBA00004236"/>
    </source>
</evidence>
<evidence type="ECO:0000256" key="1">
    <source>
        <dbReference type="ARBA" id="ARBA00000085"/>
    </source>
</evidence>
<dbReference type="SUPFAM" id="SSF49785">
    <property type="entry name" value="Galactose-binding domain-like"/>
    <property type="match status" value="1"/>
</dbReference>
<dbReference type="PANTHER" id="PTHR43047">
    <property type="entry name" value="TWO-COMPONENT HISTIDINE PROTEIN KINASE"/>
    <property type="match status" value="1"/>
</dbReference>
<dbReference type="PROSITE" id="PS50109">
    <property type="entry name" value="HIS_KIN"/>
    <property type="match status" value="2"/>
</dbReference>
<keyword evidence="5 12" id="KW-0597">Phosphoprotein</keyword>
<evidence type="ECO:0000256" key="10">
    <source>
        <dbReference type="ARBA" id="ARBA00023012"/>
    </source>
</evidence>
<evidence type="ECO:0000259" key="15">
    <source>
        <dbReference type="PROSITE" id="PS50110"/>
    </source>
</evidence>
<feature type="transmembrane region" description="Helical" evidence="13">
    <location>
        <begin position="271"/>
        <end position="290"/>
    </location>
</feature>
<dbReference type="Pfam" id="PF02518">
    <property type="entry name" value="HATPase_c"/>
    <property type="match status" value="2"/>
</dbReference>
<feature type="transmembrane region" description="Helical" evidence="13">
    <location>
        <begin position="387"/>
        <end position="404"/>
    </location>
</feature>
<dbReference type="Pfam" id="PF06580">
    <property type="entry name" value="His_kinase"/>
    <property type="match status" value="1"/>
</dbReference>
<proteinExistence type="predicted"/>
<feature type="transmembrane region" description="Helical" evidence="13">
    <location>
        <begin position="356"/>
        <end position="375"/>
    </location>
</feature>
<dbReference type="SMART" id="SM00387">
    <property type="entry name" value="HATPase_c"/>
    <property type="match status" value="2"/>
</dbReference>
<dbReference type="GO" id="GO:0000155">
    <property type="term" value="F:phosphorelay sensor kinase activity"/>
    <property type="evidence" value="ECO:0007669"/>
    <property type="project" value="InterPro"/>
</dbReference>
<dbReference type="InterPro" id="IPR008979">
    <property type="entry name" value="Galactose-bd-like_sf"/>
</dbReference>
<dbReference type="GO" id="GO:0009927">
    <property type="term" value="F:histidine phosphotransfer kinase activity"/>
    <property type="evidence" value="ECO:0007669"/>
    <property type="project" value="TreeGrafter"/>
</dbReference>
<dbReference type="Gene3D" id="2.60.120.260">
    <property type="entry name" value="Galactose-binding domain-like"/>
    <property type="match status" value="1"/>
</dbReference>
<evidence type="ECO:0000259" key="14">
    <source>
        <dbReference type="PROSITE" id="PS50109"/>
    </source>
</evidence>
<evidence type="ECO:0000256" key="4">
    <source>
        <dbReference type="ARBA" id="ARBA00022475"/>
    </source>
</evidence>
<feature type="transmembrane region" description="Helical" evidence="13">
    <location>
        <begin position="209"/>
        <end position="232"/>
    </location>
</feature>
<dbReference type="InterPro" id="IPR003594">
    <property type="entry name" value="HATPase_dom"/>
</dbReference>
<evidence type="ECO:0000313" key="16">
    <source>
        <dbReference type="EMBL" id="SIS64927.1"/>
    </source>
</evidence>
<dbReference type="Gene3D" id="3.30.565.10">
    <property type="entry name" value="Histidine kinase-like ATPase, C-terminal domain"/>
    <property type="match status" value="2"/>
</dbReference>
<dbReference type="SUPFAM" id="SSF55874">
    <property type="entry name" value="ATPase domain of HSP90 chaperone/DNA topoisomerase II/histidine kinase"/>
    <property type="match status" value="2"/>
</dbReference>
<evidence type="ECO:0000256" key="12">
    <source>
        <dbReference type="PROSITE-ProRule" id="PRU00169"/>
    </source>
</evidence>
<keyword evidence="8 16" id="KW-0418">Kinase</keyword>
<dbReference type="Gene3D" id="3.40.50.2300">
    <property type="match status" value="1"/>
</dbReference>
<feature type="transmembrane region" description="Helical" evidence="13">
    <location>
        <begin position="302"/>
        <end position="321"/>
    </location>
</feature>
<feature type="domain" description="Response regulatory" evidence="15">
    <location>
        <begin position="679"/>
        <end position="794"/>
    </location>
</feature>
<evidence type="ECO:0000256" key="11">
    <source>
        <dbReference type="ARBA" id="ARBA00023136"/>
    </source>
</evidence>
<dbReference type="Pfam" id="PF00512">
    <property type="entry name" value="HisKA"/>
    <property type="match status" value="1"/>
</dbReference>
<keyword evidence="13" id="KW-0812">Transmembrane</keyword>
<dbReference type="InterPro" id="IPR010559">
    <property type="entry name" value="Sig_transdc_His_kin_internal"/>
</dbReference>
<evidence type="ECO:0000256" key="8">
    <source>
        <dbReference type="ARBA" id="ARBA00022777"/>
    </source>
</evidence>
<dbReference type="SMART" id="SM00388">
    <property type="entry name" value="HisKA"/>
    <property type="match status" value="1"/>
</dbReference>
<dbReference type="CDD" id="cd17574">
    <property type="entry name" value="REC_OmpR"/>
    <property type="match status" value="1"/>
</dbReference>
<evidence type="ECO:0000256" key="5">
    <source>
        <dbReference type="ARBA" id="ARBA00022553"/>
    </source>
</evidence>
<dbReference type="Gene3D" id="1.10.287.130">
    <property type="match status" value="1"/>
</dbReference>
<feature type="domain" description="Histidine kinase" evidence="14">
    <location>
        <begin position="433"/>
        <end position="651"/>
    </location>
</feature>
<comment type="subcellular location">
    <subcellularLocation>
        <location evidence="2">Cell membrane</location>
    </subcellularLocation>
</comment>
<name>A0A1N7KTQ0_9BACI</name>
<dbReference type="InterPro" id="IPR003661">
    <property type="entry name" value="HisK_dim/P_dom"/>
</dbReference>
<dbReference type="PRINTS" id="PR00344">
    <property type="entry name" value="BCTRLSENSOR"/>
</dbReference>
<dbReference type="GO" id="GO:0005524">
    <property type="term" value="F:ATP binding"/>
    <property type="evidence" value="ECO:0007669"/>
    <property type="project" value="UniProtKB-KW"/>
</dbReference>
<protein>
    <recommendedName>
        <fullName evidence="3">histidine kinase</fullName>
        <ecNumber evidence="3">2.7.13.3</ecNumber>
    </recommendedName>
</protein>
<keyword evidence="9" id="KW-0067">ATP-binding</keyword>
<dbReference type="GO" id="GO:0005886">
    <property type="term" value="C:plasma membrane"/>
    <property type="evidence" value="ECO:0007669"/>
    <property type="project" value="UniProtKB-SubCell"/>
</dbReference>
<dbReference type="SUPFAM" id="SSF52172">
    <property type="entry name" value="CheY-like"/>
    <property type="match status" value="1"/>
</dbReference>
<dbReference type="InterPro" id="IPR005467">
    <property type="entry name" value="His_kinase_dom"/>
</dbReference>
<organism evidence="16 17">
    <name type="scientific">Salimicrobium flavidum</name>
    <dbReference type="NCBI Taxonomy" id="570947"/>
    <lineage>
        <taxon>Bacteria</taxon>
        <taxon>Bacillati</taxon>
        <taxon>Bacillota</taxon>
        <taxon>Bacilli</taxon>
        <taxon>Bacillales</taxon>
        <taxon>Bacillaceae</taxon>
        <taxon>Salimicrobium</taxon>
    </lineage>
</organism>
<dbReference type="SUPFAM" id="SSF47384">
    <property type="entry name" value="Homodimeric domain of signal transducing histidine kinase"/>
    <property type="match status" value="1"/>
</dbReference>
<dbReference type="InterPro" id="IPR011006">
    <property type="entry name" value="CheY-like_superfamily"/>
</dbReference>
<keyword evidence="13" id="KW-1133">Transmembrane helix</keyword>
<dbReference type="PROSITE" id="PS50110">
    <property type="entry name" value="RESPONSE_REGULATORY"/>
    <property type="match status" value="1"/>
</dbReference>
<evidence type="ECO:0000313" key="17">
    <source>
        <dbReference type="Proteomes" id="UP000187608"/>
    </source>
</evidence>
<evidence type="ECO:0000256" key="3">
    <source>
        <dbReference type="ARBA" id="ARBA00012438"/>
    </source>
</evidence>
<evidence type="ECO:0000256" key="9">
    <source>
        <dbReference type="ARBA" id="ARBA00022840"/>
    </source>
</evidence>
<dbReference type="Pfam" id="PF00072">
    <property type="entry name" value="Response_reg"/>
    <property type="match status" value="1"/>
</dbReference>
<dbReference type="CDD" id="cd00082">
    <property type="entry name" value="HisKA"/>
    <property type="match status" value="1"/>
</dbReference>
<feature type="transmembrane region" description="Helical" evidence="13">
    <location>
        <begin position="241"/>
        <end position="265"/>
    </location>
</feature>